<name>B0DB80_LACBS</name>
<dbReference type="InParanoid" id="B0DB80"/>
<dbReference type="HOGENOM" id="CLU_2923015_0_0_1"/>
<gene>
    <name evidence="1" type="ORF">LACBIDRAFT_297455</name>
</gene>
<evidence type="ECO:0000313" key="2">
    <source>
        <dbReference type="Proteomes" id="UP000001194"/>
    </source>
</evidence>
<protein>
    <submittedName>
        <fullName evidence="1">Predicted protein</fullName>
    </submittedName>
</protein>
<dbReference type="Proteomes" id="UP000001194">
    <property type="component" value="Unassembled WGS sequence"/>
</dbReference>
<keyword evidence="2" id="KW-1185">Reference proteome</keyword>
<sequence length="61" mass="7208">MHVMAARVARHILNHLWKYLLQHNSTMGGVHVLQVCSIDPTLWTNKLKCQKKKKKRIVIYK</sequence>
<reference evidence="1 2" key="1">
    <citation type="journal article" date="2008" name="Nature">
        <title>The genome of Laccaria bicolor provides insights into mycorrhizal symbiosis.</title>
        <authorList>
            <person name="Martin F."/>
            <person name="Aerts A."/>
            <person name="Ahren D."/>
            <person name="Brun A."/>
            <person name="Danchin E.G.J."/>
            <person name="Duchaussoy F."/>
            <person name="Gibon J."/>
            <person name="Kohler A."/>
            <person name="Lindquist E."/>
            <person name="Pereda V."/>
            <person name="Salamov A."/>
            <person name="Shapiro H.J."/>
            <person name="Wuyts J."/>
            <person name="Blaudez D."/>
            <person name="Buee M."/>
            <person name="Brokstein P."/>
            <person name="Canbaeck B."/>
            <person name="Cohen D."/>
            <person name="Courty P.E."/>
            <person name="Coutinho P.M."/>
            <person name="Delaruelle C."/>
            <person name="Detter J.C."/>
            <person name="Deveau A."/>
            <person name="DiFazio S."/>
            <person name="Duplessis S."/>
            <person name="Fraissinet-Tachet L."/>
            <person name="Lucic E."/>
            <person name="Frey-Klett P."/>
            <person name="Fourrey C."/>
            <person name="Feussner I."/>
            <person name="Gay G."/>
            <person name="Grimwood J."/>
            <person name="Hoegger P.J."/>
            <person name="Jain P."/>
            <person name="Kilaru S."/>
            <person name="Labbe J."/>
            <person name="Lin Y.C."/>
            <person name="Legue V."/>
            <person name="Le Tacon F."/>
            <person name="Marmeisse R."/>
            <person name="Melayah D."/>
            <person name="Montanini B."/>
            <person name="Muratet M."/>
            <person name="Nehls U."/>
            <person name="Niculita-Hirzel H."/>
            <person name="Oudot-Le Secq M.P."/>
            <person name="Peter M."/>
            <person name="Quesneville H."/>
            <person name="Rajashekar B."/>
            <person name="Reich M."/>
            <person name="Rouhier N."/>
            <person name="Schmutz J."/>
            <person name="Yin T."/>
            <person name="Chalot M."/>
            <person name="Henrissat B."/>
            <person name="Kuees U."/>
            <person name="Lucas S."/>
            <person name="Van de Peer Y."/>
            <person name="Podila G.K."/>
            <person name="Polle A."/>
            <person name="Pukkila P.J."/>
            <person name="Richardson P.M."/>
            <person name="Rouze P."/>
            <person name="Sanders I.R."/>
            <person name="Stajich J.E."/>
            <person name="Tunlid A."/>
            <person name="Tuskan G."/>
            <person name="Grigoriev I.V."/>
        </authorList>
    </citation>
    <scope>NUCLEOTIDE SEQUENCE [LARGE SCALE GENOMIC DNA]</scope>
    <source>
        <strain evidence="2">S238N-H82 / ATCC MYA-4686</strain>
    </source>
</reference>
<evidence type="ECO:0000313" key="1">
    <source>
        <dbReference type="EMBL" id="EDR07939.1"/>
    </source>
</evidence>
<dbReference type="AlphaFoldDB" id="B0DB80"/>
<proteinExistence type="predicted"/>
<dbReference type="EMBL" id="DS547102">
    <property type="protein sequence ID" value="EDR07939.1"/>
    <property type="molecule type" value="Genomic_DNA"/>
</dbReference>
<dbReference type="RefSeq" id="XP_001881009.1">
    <property type="nucleotide sequence ID" value="XM_001880974.1"/>
</dbReference>
<dbReference type="GeneID" id="6076636"/>
<dbReference type="KEGG" id="lbc:LACBIDRAFT_297455"/>
<accession>B0DB80</accession>
<organism evidence="2">
    <name type="scientific">Laccaria bicolor (strain S238N-H82 / ATCC MYA-4686)</name>
    <name type="common">Bicoloured deceiver</name>
    <name type="synonym">Laccaria laccata var. bicolor</name>
    <dbReference type="NCBI Taxonomy" id="486041"/>
    <lineage>
        <taxon>Eukaryota</taxon>
        <taxon>Fungi</taxon>
        <taxon>Dikarya</taxon>
        <taxon>Basidiomycota</taxon>
        <taxon>Agaricomycotina</taxon>
        <taxon>Agaricomycetes</taxon>
        <taxon>Agaricomycetidae</taxon>
        <taxon>Agaricales</taxon>
        <taxon>Agaricineae</taxon>
        <taxon>Hydnangiaceae</taxon>
        <taxon>Laccaria</taxon>
    </lineage>
</organism>